<dbReference type="InterPro" id="IPR029014">
    <property type="entry name" value="NiFe-Hase_large"/>
</dbReference>
<accession>H1L1E1</accession>
<comment type="caution">
    <text evidence="1">The sequence shown here is derived from an EMBL/GenBank/DDBJ whole genome shotgun (WGS) entry which is preliminary data.</text>
</comment>
<gene>
    <name evidence="1" type="ORF">MetfoDRAFT_1865</name>
</gene>
<dbReference type="AlphaFoldDB" id="H1L1E1"/>
<dbReference type="SUPFAM" id="SSF143243">
    <property type="entry name" value="Nqo5-like"/>
    <property type="match status" value="1"/>
</dbReference>
<protein>
    <submittedName>
        <fullName evidence="1">Hydrogenase, component E-formate hydrogenlyase subunit 5-like protein</fullName>
    </submittedName>
</protein>
<dbReference type="RefSeq" id="WP_007045285.1">
    <property type="nucleotide sequence ID" value="NZ_AGJL01000072.1"/>
</dbReference>
<dbReference type="Proteomes" id="UP000003706">
    <property type="component" value="Unassembled WGS sequence"/>
</dbReference>
<dbReference type="InterPro" id="IPR052197">
    <property type="entry name" value="ComplexI_49kDa-like"/>
</dbReference>
<evidence type="ECO:0000313" key="1">
    <source>
        <dbReference type="EMBL" id="EHP83804.1"/>
    </source>
</evidence>
<dbReference type="STRING" id="647171.MetfoDRAFT_1865"/>
<dbReference type="Gene3D" id="1.10.645.10">
    <property type="entry name" value="Cytochrome-c3 Hydrogenase, chain B"/>
    <property type="match status" value="1"/>
</dbReference>
<keyword evidence="1" id="KW-0456">Lyase</keyword>
<dbReference type="EMBL" id="AGJL01000072">
    <property type="protein sequence ID" value="EHP83804.1"/>
    <property type="molecule type" value="Genomic_DNA"/>
</dbReference>
<dbReference type="PATRIC" id="fig|647171.4.peg.1803"/>
<reference evidence="1 2" key="1">
    <citation type="submission" date="2011-09" db="EMBL/GenBank/DDBJ databases">
        <title>The draft genome of Methanotorris formicicus Mc-S-70.</title>
        <authorList>
            <consortium name="US DOE Joint Genome Institute (JGI-PGF)"/>
            <person name="Lucas S."/>
            <person name="Han J."/>
            <person name="Lapidus A."/>
            <person name="Cheng J.-F."/>
            <person name="Goodwin L."/>
            <person name="Pitluck S."/>
            <person name="Peters L."/>
            <person name="Land M.L."/>
            <person name="Hauser L."/>
            <person name="Sieprawska-Lupa M."/>
            <person name="Takai K."/>
            <person name="Miyazaki J."/>
            <person name="Whitman W."/>
            <person name="Woyke T.J."/>
        </authorList>
    </citation>
    <scope>NUCLEOTIDE SEQUENCE [LARGE SCALE GENOMIC DNA]</scope>
    <source>
        <strain evidence="1 2">Mc-S-70</strain>
    </source>
</reference>
<keyword evidence="2" id="KW-1185">Reference proteome</keyword>
<dbReference type="GO" id="GO:0016829">
    <property type="term" value="F:lyase activity"/>
    <property type="evidence" value="ECO:0007669"/>
    <property type="project" value="UniProtKB-KW"/>
</dbReference>
<sequence>MGFLKIENGKAVNVEDIPILPFDLFREELLDFVKTGYVVQHFAVYNENKNKDKDREAHAKIYSVLRNDDGLYVTSTIVGDFYESLTQSNIKFHMFEREIAEQFGIIPKNHPWFKPVRYHKNYSGKPDAFGNDYNKPIPGNYKFFEVEGEEIHQVAVGPVHAGIIEPGHFRFNCIGETILNLEIQHGYQHRGVEKQLLNCKESMIPLL</sequence>
<evidence type="ECO:0000313" key="2">
    <source>
        <dbReference type="Proteomes" id="UP000003706"/>
    </source>
</evidence>
<dbReference type="PANTHER" id="PTHR43485">
    <property type="entry name" value="HYDROGENASE-4 COMPONENT G"/>
    <property type="match status" value="1"/>
</dbReference>
<dbReference type="SUPFAM" id="SSF56762">
    <property type="entry name" value="HydB/Nqo4-like"/>
    <property type="match status" value="1"/>
</dbReference>
<organism evidence="1 2">
    <name type="scientific">Methanotorris formicicus Mc-S-70</name>
    <dbReference type="NCBI Taxonomy" id="647171"/>
    <lineage>
        <taxon>Archaea</taxon>
        <taxon>Methanobacteriati</taxon>
        <taxon>Methanobacteriota</taxon>
        <taxon>Methanomada group</taxon>
        <taxon>Methanococci</taxon>
        <taxon>Methanococcales</taxon>
        <taxon>Methanocaldococcaceae</taxon>
        <taxon>Methanotorris</taxon>
    </lineage>
</organism>
<name>H1L1E1_9EURY</name>
<dbReference type="InterPro" id="IPR037232">
    <property type="entry name" value="NADH_quin_OxRdtase_su_C/D-like"/>
</dbReference>
<proteinExistence type="predicted"/>
<dbReference type="PANTHER" id="PTHR43485:SF1">
    <property type="entry name" value="FORMATE HYDROGENLYASE SUBUNIT 5-RELATED"/>
    <property type="match status" value="1"/>
</dbReference>